<dbReference type="SUPFAM" id="SSF144206">
    <property type="entry name" value="NOB1 zinc finger-like"/>
    <property type="match status" value="1"/>
</dbReference>
<name>M7NND3_PNEMU</name>
<gene>
    <name evidence="11" type="ORF">PNEG_01476</name>
</gene>
<dbReference type="GO" id="GO:0005737">
    <property type="term" value="C:cytoplasm"/>
    <property type="evidence" value="ECO:0007669"/>
    <property type="project" value="EnsemblFungi"/>
</dbReference>
<dbReference type="AlphaFoldDB" id="M7NND3"/>
<dbReference type="InterPro" id="IPR033411">
    <property type="entry name" value="Ribonuclease_PIN"/>
</dbReference>
<accession>M7NND3</accession>
<evidence type="ECO:0000256" key="7">
    <source>
        <dbReference type="PIRNR" id="PIRNR037125"/>
    </source>
</evidence>
<dbReference type="GO" id="GO:0016787">
    <property type="term" value="F:hydrolase activity"/>
    <property type="evidence" value="ECO:0007669"/>
    <property type="project" value="UniProtKB-KW"/>
</dbReference>
<sequence>MTSTDKSSYFIGALVLDSSCFISFFKLSIINKASSFYTVPNVLTEIKDKSSCQTLSLWKEKIVIRTPKPLYIEKIITFSKKTGDYEILSITDIHLLALTYELESEMNDDSFQSYKELYQSKIDESPKKDDIDTLINENDLSNISTLKDSFEEKHQDKNLTNNVHQLVNDLENINFKEIDDDDSGWITPSNIHYHKLLNERSNMIPMKTTKYIKVACVTSDFAIQNILLQMNLNLVSPETGLKIKAVKSWVLRCHACFKIVKDMSKKFCPGCGGNTLLRTSCSIDSNGKFRIYLKRHMQWNNRGTIYPIPKPRHGSASGKGYKPIILREDQKEYQKALKYQKRKKEINLLDPDKLPDILTGKRNTSCYNVVIGMGKRNPNEKRKSR</sequence>
<evidence type="ECO:0000256" key="5">
    <source>
        <dbReference type="ARBA" id="ARBA00022833"/>
    </source>
</evidence>
<evidence type="ECO:0000256" key="8">
    <source>
        <dbReference type="PIRSR" id="PIRSR037125-1"/>
    </source>
</evidence>
<comment type="subcellular location">
    <subcellularLocation>
        <location evidence="7">Nucleus</location>
        <location evidence="7">Nucleolus</location>
    </subcellularLocation>
</comment>
<dbReference type="HOGENOM" id="CLU_024666_2_0_1"/>
<dbReference type="GO" id="GO:0043248">
    <property type="term" value="P:proteasome assembly"/>
    <property type="evidence" value="ECO:0007669"/>
    <property type="project" value="EnsemblFungi"/>
</dbReference>
<dbReference type="eggNOG" id="KOG2463">
    <property type="taxonomic scope" value="Eukaryota"/>
</dbReference>
<proteinExistence type="inferred from homology"/>
<dbReference type="OMA" id="DYAMQNT"/>
<feature type="binding site" evidence="8">
    <location>
        <position position="256"/>
    </location>
    <ligand>
        <name>Zn(2+)</name>
        <dbReference type="ChEBI" id="CHEBI:29105"/>
    </ligand>
</feature>
<dbReference type="VEuPathDB" id="FungiDB:PNEG_01476"/>
<dbReference type="GeneID" id="19895172"/>
<evidence type="ECO:0000256" key="2">
    <source>
        <dbReference type="ARBA" id="ARBA00022722"/>
    </source>
</evidence>
<feature type="binding site" evidence="8">
    <location>
        <position position="253"/>
    </location>
    <ligand>
        <name>Zn(2+)</name>
        <dbReference type="ChEBI" id="CHEBI:29105"/>
    </ligand>
</feature>
<evidence type="ECO:0000256" key="3">
    <source>
        <dbReference type="ARBA" id="ARBA00022723"/>
    </source>
</evidence>
<keyword evidence="12" id="KW-1185">Reference proteome</keyword>
<dbReference type="RefSeq" id="XP_007873415.1">
    <property type="nucleotide sequence ID" value="XM_007875224.1"/>
</dbReference>
<dbReference type="Pfam" id="PF17146">
    <property type="entry name" value="PIN_6"/>
    <property type="match status" value="1"/>
</dbReference>
<feature type="binding site" evidence="8">
    <location>
        <position position="271"/>
    </location>
    <ligand>
        <name>Zn(2+)</name>
        <dbReference type="ChEBI" id="CHEBI:29105"/>
    </ligand>
</feature>
<protein>
    <recommendedName>
        <fullName evidence="7">20S-pre-rRNA D-site endonuclease NOB1</fullName>
    </recommendedName>
</protein>
<dbReference type="STRING" id="1069680.M7NND3"/>
<dbReference type="OrthoDB" id="446759at2759"/>
<keyword evidence="6 7" id="KW-0539">Nucleus</keyword>
<comment type="similarity">
    <text evidence="1 7">Belongs to the NOB1 family.</text>
</comment>
<organism evidence="11 12">
    <name type="scientific">Pneumocystis murina (strain B123)</name>
    <name type="common">Mouse pneumocystis pneumonia agent</name>
    <name type="synonym">Pneumocystis carinii f. sp. muris</name>
    <dbReference type="NCBI Taxonomy" id="1069680"/>
    <lineage>
        <taxon>Eukaryota</taxon>
        <taxon>Fungi</taxon>
        <taxon>Dikarya</taxon>
        <taxon>Ascomycota</taxon>
        <taxon>Taphrinomycotina</taxon>
        <taxon>Pneumocystomycetes</taxon>
        <taxon>Pneumocystaceae</taxon>
        <taxon>Pneumocystis</taxon>
    </lineage>
</organism>
<dbReference type="PANTHER" id="PTHR12814:SF2">
    <property type="entry name" value="RNA-BINDING PROTEIN NOB1"/>
    <property type="match status" value="1"/>
</dbReference>
<feature type="domain" description="Nin one binding (NOB1) Zn-ribbon-like" evidence="9">
    <location>
        <begin position="243"/>
        <end position="314"/>
    </location>
</feature>
<keyword evidence="4" id="KW-0378">Hydrolase</keyword>
<dbReference type="CDD" id="cd09876">
    <property type="entry name" value="PIN_Nob1-like"/>
    <property type="match status" value="1"/>
</dbReference>
<dbReference type="Gene3D" id="3.40.50.1010">
    <property type="entry name" value="5'-nuclease"/>
    <property type="match status" value="1"/>
</dbReference>
<feature type="domain" description="Ribonuclease PIN" evidence="10">
    <location>
        <begin position="14"/>
        <end position="102"/>
    </location>
</feature>
<evidence type="ECO:0000313" key="12">
    <source>
        <dbReference type="Proteomes" id="UP000011958"/>
    </source>
</evidence>
<keyword evidence="3 7" id="KW-0479">Metal-binding</keyword>
<dbReference type="Gene3D" id="6.20.210.10">
    <property type="entry name" value="Nin one binding (NOB1), Zn-ribbon-like"/>
    <property type="match status" value="1"/>
</dbReference>
<dbReference type="Pfam" id="PF08772">
    <property type="entry name" value="Zn_ribbon_NOB1"/>
    <property type="match status" value="1"/>
</dbReference>
<dbReference type="InterPro" id="IPR036283">
    <property type="entry name" value="NOB1_Zf-like_sf"/>
</dbReference>
<dbReference type="EMBL" id="AFWA02000004">
    <property type="protein sequence ID" value="EMR10203.1"/>
    <property type="molecule type" value="Genomic_DNA"/>
</dbReference>
<dbReference type="InterPro" id="IPR017117">
    <property type="entry name" value="Nob1_euk"/>
</dbReference>
<evidence type="ECO:0000256" key="1">
    <source>
        <dbReference type="ARBA" id="ARBA00005858"/>
    </source>
</evidence>
<feature type="binding site" evidence="8">
    <location>
        <position position="268"/>
    </location>
    <ligand>
        <name>Zn(2+)</name>
        <dbReference type="ChEBI" id="CHEBI:29105"/>
    </ligand>
</feature>
<dbReference type="GO" id="GO:0004521">
    <property type="term" value="F:RNA endonuclease activity"/>
    <property type="evidence" value="ECO:0007669"/>
    <property type="project" value="UniProtKB-UniRule"/>
</dbReference>
<dbReference type="Proteomes" id="UP000011958">
    <property type="component" value="Unassembled WGS sequence"/>
</dbReference>
<keyword evidence="5 7" id="KW-0862">Zinc</keyword>
<dbReference type="PANTHER" id="PTHR12814">
    <property type="entry name" value="RNA-BINDING PROTEIN NOB1"/>
    <property type="match status" value="1"/>
</dbReference>
<comment type="function">
    <text evidence="7">Required for the synthesis of 40S ribosome subunits. Has a role in processing 20S pre-rRNA into the mature 18S rRNA, where it is required for cleavage at the 3' end of the mature 18S rRNA (D-site). Accompanies the 20S pre-rRNA from the nucleus to the cytoplasm.</text>
</comment>
<dbReference type="PIRSF" id="PIRSF037125">
    <property type="entry name" value="D-site_20S_pre-rRNA_nuclease"/>
    <property type="match status" value="1"/>
</dbReference>
<dbReference type="GO" id="GO:0030688">
    <property type="term" value="C:preribosome, small subunit precursor"/>
    <property type="evidence" value="ECO:0007669"/>
    <property type="project" value="EnsemblFungi"/>
</dbReference>
<dbReference type="GO" id="GO:0000462">
    <property type="term" value="P:maturation of SSU-rRNA from tricistronic rRNA transcript (SSU-rRNA, 5.8S rRNA, LSU-rRNA)"/>
    <property type="evidence" value="ECO:0007669"/>
    <property type="project" value="EnsemblFungi"/>
</dbReference>
<dbReference type="InterPro" id="IPR014881">
    <property type="entry name" value="NOB1_Zn-bd"/>
</dbReference>
<dbReference type="GO" id="GO:0005730">
    <property type="term" value="C:nucleolus"/>
    <property type="evidence" value="ECO:0007669"/>
    <property type="project" value="UniProtKB-SubCell"/>
</dbReference>
<evidence type="ECO:0000256" key="4">
    <source>
        <dbReference type="ARBA" id="ARBA00022801"/>
    </source>
</evidence>
<evidence type="ECO:0000259" key="9">
    <source>
        <dbReference type="Pfam" id="PF08772"/>
    </source>
</evidence>
<dbReference type="GO" id="GO:0046872">
    <property type="term" value="F:metal ion binding"/>
    <property type="evidence" value="ECO:0007669"/>
    <property type="project" value="UniProtKB-UniRule"/>
</dbReference>
<dbReference type="GO" id="GO:0070181">
    <property type="term" value="F:small ribosomal subunit rRNA binding"/>
    <property type="evidence" value="ECO:0007669"/>
    <property type="project" value="EnsemblFungi"/>
</dbReference>
<evidence type="ECO:0000313" key="11">
    <source>
        <dbReference type="EMBL" id="EMR10203.1"/>
    </source>
</evidence>
<dbReference type="FunFam" id="3.40.50.1010:FF:000020">
    <property type="entry name" value="20S-pre-rRNA D-site endonuclease NOB1"/>
    <property type="match status" value="1"/>
</dbReference>
<evidence type="ECO:0000256" key="6">
    <source>
        <dbReference type="ARBA" id="ARBA00023242"/>
    </source>
</evidence>
<keyword evidence="2" id="KW-0540">Nuclease</keyword>
<evidence type="ECO:0000259" key="10">
    <source>
        <dbReference type="Pfam" id="PF17146"/>
    </source>
</evidence>
<comment type="caution">
    <text evidence="11">The sequence shown here is derived from an EMBL/GenBank/DDBJ whole genome shotgun (WGS) entry which is preliminary data.</text>
</comment>
<reference evidence="12" key="1">
    <citation type="journal article" date="2016" name="Nat. Commun.">
        <title>Genome analysis of three Pneumocystis species reveals adaptation mechanisms to life exclusively in mammalian hosts.</title>
        <authorList>
            <person name="Ma L."/>
            <person name="Chen Z."/>
            <person name="Huang D.W."/>
            <person name="Kutty G."/>
            <person name="Ishihara M."/>
            <person name="Wang H."/>
            <person name="Abouelleil A."/>
            <person name="Bishop L."/>
            <person name="Davey E."/>
            <person name="Deng R."/>
            <person name="Deng X."/>
            <person name="Fan L."/>
            <person name="Fantoni G."/>
            <person name="Fitzgerald M."/>
            <person name="Gogineni E."/>
            <person name="Goldberg J.M."/>
            <person name="Handley G."/>
            <person name="Hu X."/>
            <person name="Huber C."/>
            <person name="Jiao X."/>
            <person name="Jones K."/>
            <person name="Levin J.Z."/>
            <person name="Liu Y."/>
            <person name="Macdonald P."/>
            <person name="Melnikov A."/>
            <person name="Raley C."/>
            <person name="Sassi M."/>
            <person name="Sherman B.T."/>
            <person name="Song X."/>
            <person name="Sykes S."/>
            <person name="Tran B."/>
            <person name="Walsh L."/>
            <person name="Xia Y."/>
            <person name="Yang J."/>
            <person name="Young S."/>
            <person name="Zeng Q."/>
            <person name="Zheng X."/>
            <person name="Stephens R."/>
            <person name="Nusbaum C."/>
            <person name="Birren B.W."/>
            <person name="Azadi P."/>
            <person name="Lempicki R.A."/>
            <person name="Cuomo C.A."/>
            <person name="Kovacs J.A."/>
        </authorList>
    </citation>
    <scope>NUCLEOTIDE SEQUENCE [LARGE SCALE GENOMIC DNA]</scope>
    <source>
        <strain evidence="12">B123</strain>
    </source>
</reference>
<dbReference type="InterPro" id="IPR039907">
    <property type="entry name" value="NOB1"/>
</dbReference>